<comment type="caution">
    <text evidence="1">The sequence shown here is derived from an EMBL/GenBank/DDBJ whole genome shotgun (WGS) entry which is preliminary data.</text>
</comment>
<dbReference type="OrthoDB" id="3689934at2"/>
<proteinExistence type="predicted"/>
<reference evidence="1 2" key="1">
    <citation type="submission" date="2019-09" db="EMBL/GenBank/DDBJ databases">
        <title>Actinomadura physcomitrii sp. nov., a novel actinomycete isolated from moss [Physcomitrium sphaericum (Ludw) Fuernr].</title>
        <authorList>
            <person name="Zhuang X."/>
            <person name="Liu C."/>
        </authorList>
    </citation>
    <scope>NUCLEOTIDE SEQUENCE [LARGE SCALE GENOMIC DNA]</scope>
    <source>
        <strain evidence="1 2">HMC1</strain>
    </source>
</reference>
<dbReference type="RefSeq" id="WP_151565271.1">
    <property type="nucleotide sequence ID" value="NZ_WBMT01000015.1"/>
</dbReference>
<sequence length="228" mass="25310">MSTPGAHTFSIPETVPRWKGRPVPWIAQWTGETYRPSQMPLQIEPAANGGARLAYQDPSTEDWWSPPGADCPSVLWRHTRTDRTGSPDWAAFNSERQRKALTDHLCQVCGQSAATDNGTSWLMHALEWSMLIHHLGADRMETANPPTCQNCWPVAIKLCPSLRSQGAVAFTVSKAHPVGVVGDVVPSRLEPPVRSIVLFDEPHIVKTLARLLLVRLDEFQIHAKITGR</sequence>
<gene>
    <name evidence="1" type="ORF">F8566_30400</name>
</gene>
<keyword evidence="2" id="KW-1185">Reference proteome</keyword>
<organism evidence="1 2">
    <name type="scientific">Actinomadura rudentiformis</name>
    <dbReference type="NCBI Taxonomy" id="359158"/>
    <lineage>
        <taxon>Bacteria</taxon>
        <taxon>Bacillati</taxon>
        <taxon>Actinomycetota</taxon>
        <taxon>Actinomycetes</taxon>
        <taxon>Streptosporangiales</taxon>
        <taxon>Thermomonosporaceae</taxon>
        <taxon>Actinomadura</taxon>
    </lineage>
</organism>
<evidence type="ECO:0000313" key="1">
    <source>
        <dbReference type="EMBL" id="KAB2344903.1"/>
    </source>
</evidence>
<dbReference type="Proteomes" id="UP000468735">
    <property type="component" value="Unassembled WGS sequence"/>
</dbReference>
<dbReference type="AlphaFoldDB" id="A0A6H9YKF7"/>
<name>A0A6H9YKF7_9ACTN</name>
<protein>
    <submittedName>
        <fullName evidence="1">Uncharacterized protein</fullName>
    </submittedName>
</protein>
<accession>A0A6H9YKF7</accession>
<evidence type="ECO:0000313" key="2">
    <source>
        <dbReference type="Proteomes" id="UP000468735"/>
    </source>
</evidence>
<dbReference type="EMBL" id="WBMT01000015">
    <property type="protein sequence ID" value="KAB2344903.1"/>
    <property type="molecule type" value="Genomic_DNA"/>
</dbReference>